<dbReference type="Pfam" id="PF22594">
    <property type="entry name" value="GTP-eEF1A_C"/>
    <property type="match status" value="1"/>
</dbReference>
<sequence>MGKEKTHINLVVIGHVDSGKSTTIGQLICKCGGIDKSTIEKLESKAYELGKSSFKYAWVLDKLRTERERGITIKISISKLQTEKFYFTIIDTPGHRDFIKNMITGTSQADVAILIVSSSKGEFETGISRYGQTREHSLLAFALGIKQIIVGVNKMDDKSCNWSQSRFEEIQREISQFLKKVGYNPNKILFIPLSGWLGDNMIESSPNLPWYNGPTLLEAFDMIIPPKRYFDKPLRLPIQDVCKISGIGTVPIGCVKTGSIKTGMVIVFAPSGITTEVKSIEMHHETLKVANSGDNIGFNIKNVSVKDIKRGYVASDIEADPAKVCESFTAKIIILNHPGMISAGYTPIIDCHNAHIACRFHTILKKIDSRTGVLLEDKPKSIKSGDTAIVVLVPAKEMCVETFNEYPPLGRFVVRDMIRTVAVGIIMEVKKKEFGSAAATGKIDIANVNGKMQK</sequence>
<dbReference type="Pfam" id="PF00009">
    <property type="entry name" value="GTP_EFTU"/>
    <property type="match status" value="1"/>
</dbReference>
<evidence type="ECO:0000259" key="9">
    <source>
        <dbReference type="PROSITE" id="PS51722"/>
    </source>
</evidence>
<dbReference type="OrthoDB" id="291946at2759"/>
<dbReference type="FunFam" id="3.40.50.300:FF:000255">
    <property type="entry name" value="Elongation factor 1-alpha"/>
    <property type="match status" value="1"/>
</dbReference>
<dbReference type="SUPFAM" id="SSF50465">
    <property type="entry name" value="EF-Tu/eEF-1alpha/eIF2-gamma C-terminal domain"/>
    <property type="match status" value="1"/>
</dbReference>
<dbReference type="InterPro" id="IPR004539">
    <property type="entry name" value="Transl_elong_EF1A_euk/arc"/>
</dbReference>
<evidence type="ECO:0000256" key="6">
    <source>
        <dbReference type="ARBA" id="ARBA00022917"/>
    </source>
</evidence>
<dbReference type="InterPro" id="IPR027417">
    <property type="entry name" value="P-loop_NTPase"/>
</dbReference>
<dbReference type="InterPro" id="IPR009000">
    <property type="entry name" value="Transl_B-barrel_sf"/>
</dbReference>
<dbReference type="Gene3D" id="2.40.30.10">
    <property type="entry name" value="Translation factors"/>
    <property type="match status" value="2"/>
</dbReference>
<comment type="subcellular location">
    <subcellularLocation>
        <location evidence="1">Cytoplasm</location>
    </subcellularLocation>
</comment>
<evidence type="ECO:0000313" key="10">
    <source>
        <dbReference type="EMBL" id="OMJ83370.1"/>
    </source>
</evidence>
<dbReference type="PRINTS" id="PR00315">
    <property type="entry name" value="ELONGATNFCT"/>
</dbReference>
<comment type="caution">
    <text evidence="10">The sequence shown here is derived from an EMBL/GenBank/DDBJ whole genome shotgun (WGS) entry which is preliminary data.</text>
</comment>
<dbReference type="CDD" id="cd03693">
    <property type="entry name" value="EF1_alpha_II"/>
    <property type="match status" value="1"/>
</dbReference>
<protein>
    <recommendedName>
        <fullName evidence="8">Elongation factor 1-alpha</fullName>
    </recommendedName>
</protein>
<evidence type="ECO:0000256" key="4">
    <source>
        <dbReference type="ARBA" id="ARBA00022741"/>
    </source>
</evidence>
<dbReference type="GO" id="GO:0005525">
    <property type="term" value="F:GTP binding"/>
    <property type="evidence" value="ECO:0007669"/>
    <property type="project" value="UniProtKB-UniRule"/>
</dbReference>
<dbReference type="GO" id="GO:0003746">
    <property type="term" value="F:translation elongation factor activity"/>
    <property type="evidence" value="ECO:0007669"/>
    <property type="project" value="UniProtKB-UniRule"/>
</dbReference>
<dbReference type="Pfam" id="PF03144">
    <property type="entry name" value="GTP_EFTU_D2"/>
    <property type="match status" value="1"/>
</dbReference>
<evidence type="ECO:0000256" key="5">
    <source>
        <dbReference type="ARBA" id="ARBA00022768"/>
    </source>
</evidence>
<dbReference type="NCBIfam" id="TIGR00483">
    <property type="entry name" value="EF-1_alpha"/>
    <property type="match status" value="1"/>
</dbReference>
<dbReference type="CDD" id="cd03705">
    <property type="entry name" value="EF1_alpha_III"/>
    <property type="match status" value="1"/>
</dbReference>
<dbReference type="InterPro" id="IPR004161">
    <property type="entry name" value="EFTu-like_2"/>
</dbReference>
<name>A0A1R2C324_9CILI</name>
<evidence type="ECO:0000256" key="2">
    <source>
        <dbReference type="ARBA" id="ARBA00007249"/>
    </source>
</evidence>
<dbReference type="Gene3D" id="3.40.50.300">
    <property type="entry name" value="P-loop containing nucleotide triphosphate hydrolases"/>
    <property type="match status" value="1"/>
</dbReference>
<dbReference type="PROSITE" id="PS51722">
    <property type="entry name" value="G_TR_2"/>
    <property type="match status" value="1"/>
</dbReference>
<dbReference type="FunFam" id="2.40.30.10:FF:000003">
    <property type="entry name" value="Elongation factor 1-alpha"/>
    <property type="match status" value="1"/>
</dbReference>
<gene>
    <name evidence="10" type="ORF">SteCoe_15699</name>
</gene>
<dbReference type="Proteomes" id="UP000187209">
    <property type="component" value="Unassembled WGS sequence"/>
</dbReference>
<organism evidence="10 11">
    <name type="scientific">Stentor coeruleus</name>
    <dbReference type="NCBI Taxonomy" id="5963"/>
    <lineage>
        <taxon>Eukaryota</taxon>
        <taxon>Sar</taxon>
        <taxon>Alveolata</taxon>
        <taxon>Ciliophora</taxon>
        <taxon>Postciliodesmatophora</taxon>
        <taxon>Heterotrichea</taxon>
        <taxon>Heterotrichida</taxon>
        <taxon>Stentoridae</taxon>
        <taxon>Stentor</taxon>
    </lineage>
</organism>
<keyword evidence="11" id="KW-1185">Reference proteome</keyword>
<evidence type="ECO:0000256" key="1">
    <source>
        <dbReference type="ARBA" id="ARBA00004496"/>
    </source>
</evidence>
<dbReference type="GO" id="GO:0003924">
    <property type="term" value="F:GTPase activity"/>
    <property type="evidence" value="ECO:0007669"/>
    <property type="project" value="UniProtKB-UniRule"/>
</dbReference>
<keyword evidence="7 8" id="KW-0342">GTP-binding</keyword>
<comment type="function">
    <text evidence="8">This protein promotes the GTP-dependent binding of aminoacyl-tRNA to the A-site of ribosomes during protein biosynthesis.</text>
</comment>
<dbReference type="CDD" id="cd01883">
    <property type="entry name" value="EF1_alpha"/>
    <property type="match status" value="1"/>
</dbReference>
<keyword evidence="5 8" id="KW-0251">Elongation factor</keyword>
<comment type="similarity">
    <text evidence="2 8">Belongs to the TRAFAC class translation factor GTPase superfamily. Classic translation factor GTPase family. EF-Tu/EF-1A subfamily.</text>
</comment>
<evidence type="ECO:0000256" key="7">
    <source>
        <dbReference type="ARBA" id="ARBA00023134"/>
    </source>
</evidence>
<evidence type="ECO:0000313" key="11">
    <source>
        <dbReference type="Proteomes" id="UP000187209"/>
    </source>
</evidence>
<dbReference type="FunFam" id="2.40.30.10:FF:000005">
    <property type="entry name" value="Elongation factor 1-alpha"/>
    <property type="match status" value="1"/>
</dbReference>
<dbReference type="GO" id="GO:0005737">
    <property type="term" value="C:cytoplasm"/>
    <property type="evidence" value="ECO:0007669"/>
    <property type="project" value="UniProtKB-SubCell"/>
</dbReference>
<dbReference type="AlphaFoldDB" id="A0A1R2C324"/>
<dbReference type="PANTHER" id="PTHR23115">
    <property type="entry name" value="TRANSLATION FACTOR"/>
    <property type="match status" value="1"/>
</dbReference>
<keyword evidence="6" id="KW-0648">Protein biosynthesis</keyword>
<reference evidence="10 11" key="1">
    <citation type="submission" date="2016-11" db="EMBL/GenBank/DDBJ databases">
        <title>The macronuclear genome of Stentor coeruleus: a giant cell with tiny introns.</title>
        <authorList>
            <person name="Slabodnick M."/>
            <person name="Ruby J.G."/>
            <person name="Reiff S.B."/>
            <person name="Swart E.C."/>
            <person name="Gosai S."/>
            <person name="Prabakaran S."/>
            <person name="Witkowska E."/>
            <person name="Larue G.E."/>
            <person name="Fisher S."/>
            <person name="Freeman R.M."/>
            <person name="Gunawardena J."/>
            <person name="Chu W."/>
            <person name="Stover N.A."/>
            <person name="Gregory B.D."/>
            <person name="Nowacki M."/>
            <person name="Derisi J."/>
            <person name="Roy S.W."/>
            <person name="Marshall W.F."/>
            <person name="Sood P."/>
        </authorList>
    </citation>
    <scope>NUCLEOTIDE SEQUENCE [LARGE SCALE GENOMIC DNA]</scope>
    <source>
        <strain evidence="10">WM001</strain>
    </source>
</reference>
<dbReference type="EMBL" id="MPUH01000306">
    <property type="protein sequence ID" value="OMJ83370.1"/>
    <property type="molecule type" value="Genomic_DNA"/>
</dbReference>
<proteinExistence type="inferred from homology"/>
<dbReference type="InterPro" id="IPR050100">
    <property type="entry name" value="TRAFAC_GTPase_members"/>
</dbReference>
<dbReference type="PROSITE" id="PS00301">
    <property type="entry name" value="G_TR_1"/>
    <property type="match status" value="1"/>
</dbReference>
<feature type="domain" description="Tr-type G" evidence="9">
    <location>
        <begin position="5"/>
        <end position="234"/>
    </location>
</feature>
<dbReference type="InterPro" id="IPR031157">
    <property type="entry name" value="G_TR_CS"/>
</dbReference>
<keyword evidence="4 8" id="KW-0547">Nucleotide-binding</keyword>
<accession>A0A1R2C324</accession>
<evidence type="ECO:0000256" key="8">
    <source>
        <dbReference type="RuleBase" id="RU000325"/>
    </source>
</evidence>
<dbReference type="InterPro" id="IPR000795">
    <property type="entry name" value="T_Tr_GTP-bd_dom"/>
</dbReference>
<dbReference type="InterPro" id="IPR009001">
    <property type="entry name" value="Transl_elong_EF1A/Init_IF2_C"/>
</dbReference>
<dbReference type="SUPFAM" id="SSF50447">
    <property type="entry name" value="Translation proteins"/>
    <property type="match status" value="1"/>
</dbReference>
<dbReference type="InterPro" id="IPR054696">
    <property type="entry name" value="GTP-eEF1A_C"/>
</dbReference>
<dbReference type="NCBIfam" id="NF008969">
    <property type="entry name" value="PRK12317.1"/>
    <property type="match status" value="1"/>
</dbReference>
<evidence type="ECO:0000256" key="3">
    <source>
        <dbReference type="ARBA" id="ARBA00022490"/>
    </source>
</evidence>
<keyword evidence="3" id="KW-0963">Cytoplasm</keyword>
<dbReference type="SUPFAM" id="SSF52540">
    <property type="entry name" value="P-loop containing nucleoside triphosphate hydrolases"/>
    <property type="match status" value="1"/>
</dbReference>